<evidence type="ECO:0000313" key="1">
    <source>
        <dbReference type="Proteomes" id="UP000887563"/>
    </source>
</evidence>
<keyword evidence="1" id="KW-1185">Reference proteome</keyword>
<name>A0A914KHT6_MELIC</name>
<sequence length="165" mass="19324">MIGGIYVLLIENIHNLKRLMSGHFNIRKHLKTVQEDNFHLADMEFMDVEPIDFKQMDFDTNEWAEFKKGALDRLQIHRLTFTEAHAFIVCLNKILHKISKDGREVSRGAIEGISFVGENETGKINDKELSEYLQEIESIYWQSKEEIKNSENRKIKPQPQIEAHL</sequence>
<dbReference type="WBParaSite" id="Minc3s00005g00292">
    <property type="protein sequence ID" value="Minc3s00005g00292"/>
    <property type="gene ID" value="Minc3s00005g00292"/>
</dbReference>
<organism evidence="1 2">
    <name type="scientific">Meloidogyne incognita</name>
    <name type="common">Southern root-knot nematode worm</name>
    <name type="synonym">Oxyuris incognita</name>
    <dbReference type="NCBI Taxonomy" id="6306"/>
    <lineage>
        <taxon>Eukaryota</taxon>
        <taxon>Metazoa</taxon>
        <taxon>Ecdysozoa</taxon>
        <taxon>Nematoda</taxon>
        <taxon>Chromadorea</taxon>
        <taxon>Rhabditida</taxon>
        <taxon>Tylenchina</taxon>
        <taxon>Tylenchomorpha</taxon>
        <taxon>Tylenchoidea</taxon>
        <taxon>Meloidogynidae</taxon>
        <taxon>Meloidogyninae</taxon>
        <taxon>Meloidogyne</taxon>
        <taxon>Meloidogyne incognita group</taxon>
    </lineage>
</organism>
<accession>A0A914KHT6</accession>
<evidence type="ECO:0000313" key="2">
    <source>
        <dbReference type="WBParaSite" id="Minc3s00005g00292"/>
    </source>
</evidence>
<proteinExistence type="predicted"/>
<dbReference type="AlphaFoldDB" id="A0A914KHT6"/>
<protein>
    <submittedName>
        <fullName evidence="2">Uncharacterized protein</fullName>
    </submittedName>
</protein>
<reference evidence="2" key="1">
    <citation type="submission" date="2022-11" db="UniProtKB">
        <authorList>
            <consortium name="WormBaseParasite"/>
        </authorList>
    </citation>
    <scope>IDENTIFICATION</scope>
</reference>
<dbReference type="Proteomes" id="UP000887563">
    <property type="component" value="Unplaced"/>
</dbReference>